<dbReference type="RefSeq" id="WP_156558936.1">
    <property type="nucleotide sequence ID" value="NZ_CACRTV010000016.1"/>
</dbReference>
<dbReference type="AlphaFoldDB" id="A0A6N2Z559"/>
<reference evidence="1" key="1">
    <citation type="submission" date="2019-11" db="EMBL/GenBank/DDBJ databases">
        <authorList>
            <person name="Feng L."/>
        </authorList>
    </citation>
    <scope>NUCLEOTIDE SEQUENCE</scope>
    <source>
        <strain evidence="1">CParaputrificumLFYP93</strain>
    </source>
</reference>
<gene>
    <name evidence="1" type="ORF">CPLFYP93_00499</name>
</gene>
<proteinExistence type="predicted"/>
<name>A0A6N2Z559_9CLOT</name>
<organism evidence="1">
    <name type="scientific">Clostridium paraputrificum</name>
    <dbReference type="NCBI Taxonomy" id="29363"/>
    <lineage>
        <taxon>Bacteria</taxon>
        <taxon>Bacillati</taxon>
        <taxon>Bacillota</taxon>
        <taxon>Clostridia</taxon>
        <taxon>Eubacteriales</taxon>
        <taxon>Clostridiaceae</taxon>
        <taxon>Clostridium</taxon>
    </lineage>
</organism>
<evidence type="ECO:0000313" key="1">
    <source>
        <dbReference type="EMBL" id="VYT74695.1"/>
    </source>
</evidence>
<dbReference type="EMBL" id="CACRTV010000016">
    <property type="protein sequence ID" value="VYT74695.1"/>
    <property type="molecule type" value="Genomic_DNA"/>
</dbReference>
<accession>A0A6N2Z559</accession>
<protein>
    <submittedName>
        <fullName evidence="1">Uncharacterized protein</fullName>
    </submittedName>
</protein>
<sequence length="63" mass="7035">MVCSDCGSDRIESGKITNMYGVIFKAESSKFMFPRESSISAKVCLDCGKLFDFKADEVEKLNK</sequence>